<reference evidence="2 3" key="1">
    <citation type="submission" date="2018-03" db="EMBL/GenBank/DDBJ databases">
        <title>Genomic Encyclopedia of Archaeal and Bacterial Type Strains, Phase II (KMG-II): from individual species to whole genera.</title>
        <authorList>
            <person name="Goeker M."/>
        </authorList>
    </citation>
    <scope>NUCLEOTIDE SEQUENCE [LARGE SCALE GENOMIC DNA]</scope>
    <source>
        <strain evidence="2 3">DSM 24859</strain>
    </source>
</reference>
<organism evidence="2 3">
    <name type="scientific">Chitinophaga niastensis</name>
    <dbReference type="NCBI Taxonomy" id="536980"/>
    <lineage>
        <taxon>Bacteria</taxon>
        <taxon>Pseudomonadati</taxon>
        <taxon>Bacteroidota</taxon>
        <taxon>Chitinophagia</taxon>
        <taxon>Chitinophagales</taxon>
        <taxon>Chitinophagaceae</taxon>
        <taxon>Chitinophaga</taxon>
    </lineage>
</organism>
<dbReference type="PANTHER" id="PTHR43708:SF8">
    <property type="entry name" value="OXIDOREDUCTASE"/>
    <property type="match status" value="1"/>
</dbReference>
<comment type="caution">
    <text evidence="2">The sequence shown here is derived from an EMBL/GenBank/DDBJ whole genome shotgun (WGS) entry which is preliminary data.</text>
</comment>
<dbReference type="Gene3D" id="3.30.360.10">
    <property type="entry name" value="Dihydrodipicolinate Reductase, domain 2"/>
    <property type="match status" value="1"/>
</dbReference>
<dbReference type="Proteomes" id="UP000240971">
    <property type="component" value="Unassembled WGS sequence"/>
</dbReference>
<evidence type="ECO:0000313" key="2">
    <source>
        <dbReference type="EMBL" id="PSL48946.1"/>
    </source>
</evidence>
<dbReference type="InterPro" id="IPR051317">
    <property type="entry name" value="Gfo/Idh/MocA_oxidoreduct"/>
</dbReference>
<dbReference type="InterPro" id="IPR036291">
    <property type="entry name" value="NAD(P)-bd_dom_sf"/>
</dbReference>
<proteinExistence type="predicted"/>
<evidence type="ECO:0000313" key="3">
    <source>
        <dbReference type="Proteomes" id="UP000240971"/>
    </source>
</evidence>
<gene>
    <name evidence="2" type="ORF">CLV51_101276</name>
</gene>
<dbReference type="EMBL" id="PYAW01000001">
    <property type="protein sequence ID" value="PSL48946.1"/>
    <property type="molecule type" value="Genomic_DNA"/>
</dbReference>
<dbReference type="SUPFAM" id="SSF51735">
    <property type="entry name" value="NAD(P)-binding Rossmann-fold domains"/>
    <property type="match status" value="1"/>
</dbReference>
<dbReference type="Pfam" id="PF01408">
    <property type="entry name" value="GFO_IDH_MocA"/>
    <property type="match status" value="1"/>
</dbReference>
<dbReference type="RefSeq" id="WP_106526215.1">
    <property type="nucleotide sequence ID" value="NZ_PYAW01000001.1"/>
</dbReference>
<protein>
    <submittedName>
        <fullName evidence="2">Putative dehydrogenase</fullName>
    </submittedName>
</protein>
<dbReference type="GO" id="GO:0000166">
    <property type="term" value="F:nucleotide binding"/>
    <property type="evidence" value="ECO:0007669"/>
    <property type="project" value="InterPro"/>
</dbReference>
<dbReference type="PANTHER" id="PTHR43708">
    <property type="entry name" value="CONSERVED EXPRESSED OXIDOREDUCTASE (EUROFUNG)"/>
    <property type="match status" value="1"/>
</dbReference>
<evidence type="ECO:0000259" key="1">
    <source>
        <dbReference type="Pfam" id="PF01408"/>
    </source>
</evidence>
<dbReference type="InterPro" id="IPR000683">
    <property type="entry name" value="Gfo/Idh/MocA-like_OxRdtase_N"/>
</dbReference>
<sequence>MNVLIIGLGSIAKKHIQALLTINKDVSIYALRSGEHPSEVLHVHNISSIGEPGVLFDFAIISNPTFAHYITIEQLVHLKIPLFIEKPLFHSVQGGEELIALCNKNEIRTYVACNLRFHPCILFLKELLLKEKKKVNEVNVYCGSYLPDWRPGTDFRKIYSANSDMGGGVNLDLIHELDYVSWLWGQPVSTQRILRSNSSLNINAVDYANYLLSYDQFAVNIILNYFRVDTKRTCEIVLEDRTILADLISQKVWSNEQLIFSSDVQIQYTYEQQMMYFLSLLDNKLLPNMNNIEEAFQVLKICLGDE</sequence>
<dbReference type="SUPFAM" id="SSF55347">
    <property type="entry name" value="Glyceraldehyde-3-phosphate dehydrogenase-like, C-terminal domain"/>
    <property type="match status" value="1"/>
</dbReference>
<accession>A0A2P8HRU2</accession>
<name>A0A2P8HRU2_CHINA</name>
<dbReference type="AlphaFoldDB" id="A0A2P8HRU2"/>
<dbReference type="OrthoDB" id="9815825at2"/>
<keyword evidence="3" id="KW-1185">Reference proteome</keyword>
<dbReference type="Gene3D" id="3.40.50.720">
    <property type="entry name" value="NAD(P)-binding Rossmann-like Domain"/>
    <property type="match status" value="1"/>
</dbReference>
<feature type="domain" description="Gfo/Idh/MocA-like oxidoreductase N-terminal" evidence="1">
    <location>
        <begin position="1"/>
        <end position="111"/>
    </location>
</feature>